<keyword evidence="1 7" id="KW-0723">Serine/threonine-protein kinase</keyword>
<dbReference type="PROSITE" id="PS00107">
    <property type="entry name" value="PROTEIN_KINASE_ATP"/>
    <property type="match status" value="1"/>
</dbReference>
<dbReference type="PROSITE" id="PS00108">
    <property type="entry name" value="PROTEIN_KINASE_ST"/>
    <property type="match status" value="1"/>
</dbReference>
<dbReference type="Gene3D" id="3.30.200.20">
    <property type="entry name" value="Phosphorylase Kinase, domain 1"/>
    <property type="match status" value="1"/>
</dbReference>
<evidence type="ECO:0000256" key="1">
    <source>
        <dbReference type="ARBA" id="ARBA00022527"/>
    </source>
</evidence>
<dbReference type="InterPro" id="IPR011009">
    <property type="entry name" value="Kinase-like_dom_sf"/>
</dbReference>
<dbReference type="InterPro" id="IPR000719">
    <property type="entry name" value="Prot_kinase_dom"/>
</dbReference>
<dbReference type="Pfam" id="PF00069">
    <property type="entry name" value="Pkinase"/>
    <property type="match status" value="1"/>
</dbReference>
<feature type="binding site" evidence="6">
    <location>
        <position position="90"/>
    </location>
    <ligand>
        <name>ATP</name>
        <dbReference type="ChEBI" id="CHEBI:30616"/>
    </ligand>
</feature>
<dbReference type="SMART" id="SM00220">
    <property type="entry name" value="S_TKc"/>
    <property type="match status" value="1"/>
</dbReference>
<organism evidence="9">
    <name type="scientific">Pfiesteria piscicida</name>
    <name type="common">Phantom dinoflagellate</name>
    <dbReference type="NCBI Taxonomy" id="71001"/>
    <lineage>
        <taxon>Eukaryota</taxon>
        <taxon>Sar</taxon>
        <taxon>Alveolata</taxon>
        <taxon>Dinophyceae</taxon>
        <taxon>Peridiniales</taxon>
        <taxon>Pfiesteriaceae</taxon>
        <taxon>Pfiesteria</taxon>
    </lineage>
</organism>
<evidence type="ECO:0000256" key="7">
    <source>
        <dbReference type="RuleBase" id="RU000304"/>
    </source>
</evidence>
<keyword evidence="5 6" id="KW-0067">ATP-binding</keyword>
<dbReference type="InterPro" id="IPR008271">
    <property type="entry name" value="Ser/Thr_kinase_AS"/>
</dbReference>
<keyword evidence="2" id="KW-0808">Transferase</keyword>
<protein>
    <submittedName>
        <fullName evidence="9">Mitogen-activated protein kinase</fullName>
    </submittedName>
</protein>
<dbReference type="GO" id="GO:0004674">
    <property type="term" value="F:protein serine/threonine kinase activity"/>
    <property type="evidence" value="ECO:0007669"/>
    <property type="project" value="UniProtKB-KW"/>
</dbReference>
<name>Q9LD35_PFIPI</name>
<dbReference type="SUPFAM" id="SSF56112">
    <property type="entry name" value="Protein kinase-like (PK-like)"/>
    <property type="match status" value="1"/>
</dbReference>
<dbReference type="EMBL" id="AF227275">
    <property type="protein sequence ID" value="AAF36693.2"/>
    <property type="molecule type" value="mRNA"/>
</dbReference>
<comment type="similarity">
    <text evidence="7">Belongs to the protein kinase superfamily.</text>
</comment>
<evidence type="ECO:0000256" key="6">
    <source>
        <dbReference type="PROSITE-ProRule" id="PRU10141"/>
    </source>
</evidence>
<dbReference type="FunFam" id="1.10.510.10:FF:000624">
    <property type="entry name" value="Mitogen-activated protein kinase"/>
    <property type="match status" value="1"/>
</dbReference>
<reference evidence="9" key="1">
    <citation type="journal article" date="2003" name="Appl. Environ. Microbiol.">
        <title>Mitogen-activated protein kinase in Pfiesteria piscicida and its growth rate-related expression.</title>
        <authorList>
            <person name="Lin S."/>
            <person name="Zhang H."/>
        </authorList>
    </citation>
    <scope>NUCLEOTIDE SEQUENCE</scope>
</reference>
<evidence type="ECO:0000313" key="9">
    <source>
        <dbReference type="EMBL" id="AAF36693.2"/>
    </source>
</evidence>
<keyword evidence="4 9" id="KW-0418">Kinase</keyword>
<dbReference type="Gene3D" id="1.10.510.10">
    <property type="entry name" value="Transferase(Phosphotransferase) domain 1"/>
    <property type="match status" value="1"/>
</dbReference>
<evidence type="ECO:0000259" key="8">
    <source>
        <dbReference type="PROSITE" id="PS50011"/>
    </source>
</evidence>
<sequence>MKWGDVGGSGSKDVPIAKDAARGAEIGGRGAAVAPSIGQSESSGSFQKLCGEVLLDLPKHLVAVKQVGKGAYGEVFLCKDERTQGQVAVKVIRDFTKDLLFGKRIFREVKILMALQHENLMRLIDLPAVPSPDFNVVYMVMPYMLADLHRMIYSSLKLVESHCQAFTCQILRGLKYLHSAGIVHRDLKPANIMVNKNCTLRITDFGLARGRCDDEEVLTDYVVTRWYRAPELMLVPSSYFEAIDLWSVGCIHFECVARTVLFPGEHHFDMLKKIADTLGMFTPEGVAWCPQDQKGEVDTMLNKLEDLRSKELNSLASRLPEASEVCLDLLLKLLDKVPSTRISAAEALEHPYLQHLRDPAGETVAKRPFAWDFDVFEPSERALKDRIYAECARIHPEIITRDAKYLMDRGFKVPAQRPSPADEKPDGS</sequence>
<dbReference type="PROSITE" id="PS50011">
    <property type="entry name" value="PROTEIN_KINASE_DOM"/>
    <property type="match status" value="1"/>
</dbReference>
<dbReference type="PANTHER" id="PTHR24055">
    <property type="entry name" value="MITOGEN-ACTIVATED PROTEIN KINASE"/>
    <property type="match status" value="1"/>
</dbReference>
<evidence type="ECO:0000256" key="3">
    <source>
        <dbReference type="ARBA" id="ARBA00022741"/>
    </source>
</evidence>
<gene>
    <name evidence="9" type="primary">MAPK</name>
</gene>
<evidence type="ECO:0000256" key="4">
    <source>
        <dbReference type="ARBA" id="ARBA00022777"/>
    </source>
</evidence>
<keyword evidence="3 6" id="KW-0547">Nucleotide-binding</keyword>
<evidence type="ECO:0000256" key="5">
    <source>
        <dbReference type="ARBA" id="ARBA00022840"/>
    </source>
</evidence>
<proteinExistence type="evidence at transcript level"/>
<accession>Q9LD35</accession>
<dbReference type="AlphaFoldDB" id="Q9LD35"/>
<dbReference type="InterPro" id="IPR050117">
    <property type="entry name" value="MAPK"/>
</dbReference>
<evidence type="ECO:0000256" key="2">
    <source>
        <dbReference type="ARBA" id="ARBA00022679"/>
    </source>
</evidence>
<dbReference type="GO" id="GO:0005524">
    <property type="term" value="F:ATP binding"/>
    <property type="evidence" value="ECO:0007669"/>
    <property type="project" value="UniProtKB-UniRule"/>
</dbReference>
<dbReference type="InterPro" id="IPR017441">
    <property type="entry name" value="Protein_kinase_ATP_BS"/>
</dbReference>
<dbReference type="CDD" id="cd07834">
    <property type="entry name" value="STKc_MAPK"/>
    <property type="match status" value="1"/>
</dbReference>
<feature type="domain" description="Protein kinase" evidence="8">
    <location>
        <begin position="61"/>
        <end position="353"/>
    </location>
</feature>